<evidence type="ECO:0000256" key="9">
    <source>
        <dbReference type="ARBA" id="ARBA00023170"/>
    </source>
</evidence>
<evidence type="ECO:0000259" key="15">
    <source>
        <dbReference type="Pfam" id="PF00060"/>
    </source>
</evidence>
<evidence type="ECO:0000259" key="16">
    <source>
        <dbReference type="Pfam" id="PF10613"/>
    </source>
</evidence>
<dbReference type="InterPro" id="IPR001320">
    <property type="entry name" value="Iontro_rcpt_C"/>
</dbReference>
<evidence type="ECO:0000256" key="12">
    <source>
        <dbReference type="ARBA" id="ARBA00023303"/>
    </source>
</evidence>
<feature type="transmembrane region" description="Helical" evidence="13">
    <location>
        <begin position="583"/>
        <end position="604"/>
    </location>
</feature>
<dbReference type="Gene3D" id="3.40.190.10">
    <property type="entry name" value="Periplasmic binding protein-like II"/>
    <property type="match status" value="1"/>
</dbReference>
<feature type="domain" description="Ionotropic glutamate receptor C-terminal" evidence="15">
    <location>
        <begin position="343"/>
        <end position="589"/>
    </location>
</feature>
<evidence type="ECO:0000256" key="13">
    <source>
        <dbReference type="SAM" id="Phobius"/>
    </source>
</evidence>
<keyword evidence="4" id="KW-1003">Cell membrane</keyword>
<dbReference type="Pfam" id="PF24061">
    <property type="entry name" value="LBD_receptor"/>
    <property type="match status" value="1"/>
</dbReference>
<keyword evidence="8 13" id="KW-0472">Membrane</keyword>
<keyword evidence="11" id="KW-1071">Ligand-gated ion channel</keyword>
<dbReference type="InterPro" id="IPR056198">
    <property type="entry name" value="LBD_receptor"/>
</dbReference>
<feature type="chain" id="PRO_5039935399" description="Ionotropic receptor" evidence="14">
    <location>
        <begin position="20"/>
        <end position="617"/>
    </location>
</feature>
<dbReference type="Pfam" id="PF10613">
    <property type="entry name" value="Lig_chan-Glu_bd"/>
    <property type="match status" value="1"/>
</dbReference>
<keyword evidence="7" id="KW-0406">Ion transport</keyword>
<accession>A0A9J6CHV1</accession>
<evidence type="ECO:0000256" key="7">
    <source>
        <dbReference type="ARBA" id="ARBA00023065"/>
    </source>
</evidence>
<dbReference type="Gene3D" id="1.10.287.70">
    <property type="match status" value="1"/>
</dbReference>
<evidence type="ECO:0000256" key="14">
    <source>
        <dbReference type="SAM" id="SignalP"/>
    </source>
</evidence>
<keyword evidence="5 13" id="KW-0812">Transmembrane</keyword>
<keyword evidence="6 13" id="KW-1133">Transmembrane helix</keyword>
<dbReference type="Pfam" id="PF00060">
    <property type="entry name" value="Lig_chan"/>
    <property type="match status" value="1"/>
</dbReference>
<feature type="transmembrane region" description="Helical" evidence="13">
    <location>
        <begin position="342"/>
        <end position="364"/>
    </location>
</feature>
<evidence type="ECO:0000256" key="6">
    <source>
        <dbReference type="ARBA" id="ARBA00022989"/>
    </source>
</evidence>
<evidence type="ECO:0000313" key="18">
    <source>
        <dbReference type="EMBL" id="KAG5681323.1"/>
    </source>
</evidence>
<keyword evidence="19" id="KW-1185">Reference proteome</keyword>
<dbReference type="GO" id="GO:0005886">
    <property type="term" value="C:plasma membrane"/>
    <property type="evidence" value="ECO:0007669"/>
    <property type="project" value="UniProtKB-SubCell"/>
</dbReference>
<evidence type="ECO:0000256" key="5">
    <source>
        <dbReference type="ARBA" id="ARBA00022692"/>
    </source>
</evidence>
<organism evidence="18 19">
    <name type="scientific">Polypedilum vanderplanki</name>
    <name type="common">Sleeping chironomid midge</name>
    <dbReference type="NCBI Taxonomy" id="319348"/>
    <lineage>
        <taxon>Eukaryota</taxon>
        <taxon>Metazoa</taxon>
        <taxon>Ecdysozoa</taxon>
        <taxon>Arthropoda</taxon>
        <taxon>Hexapoda</taxon>
        <taxon>Insecta</taxon>
        <taxon>Pterygota</taxon>
        <taxon>Neoptera</taxon>
        <taxon>Endopterygota</taxon>
        <taxon>Diptera</taxon>
        <taxon>Nematocera</taxon>
        <taxon>Chironomoidea</taxon>
        <taxon>Chironomidae</taxon>
        <taxon>Chironominae</taxon>
        <taxon>Polypedilum</taxon>
        <taxon>Polypedilum</taxon>
    </lineage>
</organism>
<dbReference type="InterPro" id="IPR052192">
    <property type="entry name" value="Insect_Ionotropic_Sensory_Rcpt"/>
</dbReference>
<feature type="transmembrane region" description="Helical" evidence="13">
    <location>
        <begin position="402"/>
        <end position="421"/>
    </location>
</feature>
<dbReference type="PANTHER" id="PTHR42643">
    <property type="entry name" value="IONOTROPIC RECEPTOR 20A-RELATED"/>
    <property type="match status" value="1"/>
</dbReference>
<dbReference type="EMBL" id="JADBJN010000001">
    <property type="protein sequence ID" value="KAG5681323.1"/>
    <property type="molecule type" value="Genomic_DNA"/>
</dbReference>
<name>A0A9J6CHV1_POLVA</name>
<dbReference type="AlphaFoldDB" id="A0A9J6CHV1"/>
<dbReference type="PANTHER" id="PTHR42643:SF30">
    <property type="entry name" value="IONOTROPIC RECEPTOR 40A-RELATED"/>
    <property type="match status" value="1"/>
</dbReference>
<evidence type="ECO:0000256" key="2">
    <source>
        <dbReference type="ARBA" id="ARBA00008685"/>
    </source>
</evidence>
<evidence type="ECO:0000256" key="10">
    <source>
        <dbReference type="ARBA" id="ARBA00023180"/>
    </source>
</evidence>
<feature type="signal peptide" evidence="14">
    <location>
        <begin position="1"/>
        <end position="19"/>
    </location>
</feature>
<evidence type="ECO:0000256" key="4">
    <source>
        <dbReference type="ARBA" id="ARBA00022475"/>
    </source>
</evidence>
<dbReference type="OrthoDB" id="8050636at2759"/>
<dbReference type="GO" id="GO:0050906">
    <property type="term" value="P:detection of stimulus involved in sensory perception"/>
    <property type="evidence" value="ECO:0007669"/>
    <property type="project" value="UniProtKB-ARBA"/>
</dbReference>
<gene>
    <name evidence="18" type="ORF">PVAND_010771</name>
</gene>
<evidence type="ECO:0000313" key="19">
    <source>
        <dbReference type="Proteomes" id="UP001107558"/>
    </source>
</evidence>
<sequence>MKTFATLIIILSTLHIANSFKHIGSHQKAIYTNDLVEAIRIIARKVLYRRYQMIHLITAVHNETDGEYKDLKTKLLEVIHEHYMCRVDDNQKVNTIQYRLRQNSLFLIDDIKSFREIVHSITIERYRFNGNFLFVLINGYFDEVEEIYDTMWKKNIFNVYSIYIEDNGVALNTFLPFRNNAPCGDTTPRVITRFKNGKFENEKILFPQKLQNLYKCPVRLVTFEDREILARKYFANGSYELHGYRMDFMNILSQELNYTNSIKIMEGDQPWGVIYSNGTATGAFLEVLENKSDIAFCEYYLKTSRNQFFDSSTVFYSTPLIFVIPMGQKLTNLEKLLQPFNWFVWITLSSTLLIAVIIILIINLKFKSHKAFVYGSNVKHPIINMILGILGNQQTVLPKRNFARFILMMFLILCLVMRSVYQGSLYQFLQSDGRRKEVQSIQEMIDNDFTFYMFESSLDLIQTQTEILSRTKTFKGENFIMKRPLDGSEKIASLEALSDVHVANTDPERDFKLKICKEPLMTMNLVIYFRKSFYLIDEINKKITVLISSGIIDYWLRRSLDDFREVKNNHPRKLNIDDLTGPFNLLIIGHLTSLIIFLIEIFIYKMTLKIQLIRPIY</sequence>
<evidence type="ECO:0000256" key="11">
    <source>
        <dbReference type="ARBA" id="ARBA00023286"/>
    </source>
</evidence>
<keyword evidence="9" id="KW-0675">Receptor</keyword>
<feature type="domain" description="Putative ionotropic receptor ligand binding" evidence="17">
    <location>
        <begin position="28"/>
        <end position="212"/>
    </location>
</feature>
<dbReference type="GO" id="GO:0015276">
    <property type="term" value="F:ligand-gated monoatomic ion channel activity"/>
    <property type="evidence" value="ECO:0007669"/>
    <property type="project" value="InterPro"/>
</dbReference>
<protein>
    <recommendedName>
        <fullName evidence="20">Ionotropic receptor</fullName>
    </recommendedName>
</protein>
<keyword evidence="14" id="KW-0732">Signal</keyword>
<keyword evidence="10" id="KW-0325">Glycoprotein</keyword>
<comment type="caution">
    <text evidence="18">The sequence shown here is derived from an EMBL/GenBank/DDBJ whole genome shotgun (WGS) entry which is preliminary data.</text>
</comment>
<dbReference type="SUPFAM" id="SSF53850">
    <property type="entry name" value="Periplasmic binding protein-like II"/>
    <property type="match status" value="1"/>
</dbReference>
<evidence type="ECO:0008006" key="20">
    <source>
        <dbReference type="Google" id="ProtNLM"/>
    </source>
</evidence>
<comment type="subcellular location">
    <subcellularLocation>
        <location evidence="1">Cell membrane</location>
        <topology evidence="1">Multi-pass membrane protein</topology>
    </subcellularLocation>
</comment>
<keyword evidence="12" id="KW-0407">Ion channel</keyword>
<evidence type="ECO:0000259" key="17">
    <source>
        <dbReference type="Pfam" id="PF24061"/>
    </source>
</evidence>
<comment type="similarity">
    <text evidence="2">Belongs to the glutamate-gated ion channel (TC 1.A.10.1) family.</text>
</comment>
<reference evidence="18" key="1">
    <citation type="submission" date="2021-03" db="EMBL/GenBank/DDBJ databases">
        <title>Chromosome level genome of the anhydrobiotic midge Polypedilum vanderplanki.</title>
        <authorList>
            <person name="Yoshida Y."/>
            <person name="Kikawada T."/>
            <person name="Gusev O."/>
        </authorList>
    </citation>
    <scope>NUCLEOTIDE SEQUENCE</scope>
    <source>
        <strain evidence="18">NIAS01</strain>
        <tissue evidence="18">Whole body or cell culture</tissue>
    </source>
</reference>
<evidence type="ECO:0000256" key="1">
    <source>
        <dbReference type="ARBA" id="ARBA00004651"/>
    </source>
</evidence>
<dbReference type="InterPro" id="IPR019594">
    <property type="entry name" value="Glu/Gly-bd"/>
</dbReference>
<evidence type="ECO:0000256" key="3">
    <source>
        <dbReference type="ARBA" id="ARBA00022448"/>
    </source>
</evidence>
<evidence type="ECO:0000256" key="8">
    <source>
        <dbReference type="ARBA" id="ARBA00023136"/>
    </source>
</evidence>
<feature type="domain" description="Ionotropic glutamate receptor L-glutamate and glycine-binding" evidence="16">
    <location>
        <begin position="235"/>
        <end position="324"/>
    </location>
</feature>
<keyword evidence="3" id="KW-0813">Transport</keyword>
<proteinExistence type="inferred from homology"/>
<dbReference type="Proteomes" id="UP001107558">
    <property type="component" value="Chromosome 1"/>
</dbReference>